<reference evidence="7" key="1">
    <citation type="submission" date="2017-06" db="EMBL/GenBank/DDBJ databases">
        <title>Genome sequencing of pathogenic and non-pathogenic strains within Bisgaard taxon 40.</title>
        <authorList>
            <person name="Ladner J.T."/>
            <person name="Lovett S.P."/>
            <person name="Koroleva G."/>
            <person name="Lorch J.M."/>
        </authorList>
    </citation>
    <scope>NUCLEOTIDE SEQUENCE</scope>
    <source>
        <strain evidence="7">27576-1-I1</strain>
    </source>
</reference>
<evidence type="ECO:0000313" key="7">
    <source>
        <dbReference type="EMBL" id="QDJ15141.1"/>
    </source>
</evidence>
<evidence type="ECO:0000256" key="4">
    <source>
        <dbReference type="ARBA" id="ARBA00022989"/>
    </source>
</evidence>
<dbReference type="InterPro" id="IPR000620">
    <property type="entry name" value="EamA_dom"/>
</dbReference>
<keyword evidence="5" id="KW-0472">Membrane</keyword>
<dbReference type="Pfam" id="PF00892">
    <property type="entry name" value="EamA"/>
    <property type="match status" value="2"/>
</dbReference>
<organism evidence="7 8">
    <name type="scientific">Mergibacter septicus</name>
    <dbReference type="NCBI Taxonomy" id="221402"/>
    <lineage>
        <taxon>Bacteria</taxon>
        <taxon>Pseudomonadati</taxon>
        <taxon>Pseudomonadota</taxon>
        <taxon>Gammaproteobacteria</taxon>
        <taxon>Pasteurellales</taxon>
        <taxon>Pasteurellaceae</taxon>
        <taxon>Mergibacter</taxon>
    </lineage>
</organism>
<keyword evidence="4" id="KW-1133">Transmembrane helix</keyword>
<accession>A0A8E3SD86</accession>
<comment type="similarity">
    <text evidence="2">Belongs to the EamA transporter family.</text>
</comment>
<protein>
    <submittedName>
        <fullName evidence="7">EamA family transporter</fullName>
    </submittedName>
</protein>
<keyword evidence="8" id="KW-1185">Reference proteome</keyword>
<evidence type="ECO:0000256" key="2">
    <source>
        <dbReference type="ARBA" id="ARBA00007362"/>
    </source>
</evidence>
<dbReference type="AlphaFoldDB" id="A0A8E3SD86"/>
<evidence type="ECO:0000259" key="6">
    <source>
        <dbReference type="Pfam" id="PF00892"/>
    </source>
</evidence>
<proteinExistence type="inferred from homology"/>
<dbReference type="GO" id="GO:0016020">
    <property type="term" value="C:membrane"/>
    <property type="evidence" value="ECO:0007669"/>
    <property type="project" value="UniProtKB-SubCell"/>
</dbReference>
<dbReference type="InterPro" id="IPR050638">
    <property type="entry name" value="AA-Vitamin_Transporters"/>
</dbReference>
<sequence length="310" mass="34766">MKHTYRPVSGFFLALSTALCWGSLPFALQEVLKVMDSQTIVWFRFMVAAIGLMILLRISGKLPPIRLMLKSRFLIWLIIGTLGLSANFILFNTSLEYIKPSVSQIIGQISPFIMMLSGVVIFKEKLGLHQKIGIGLLITGLLLFFNSRLLELFTSMTSYTKGVLLCLSAAILWVLYGLAQKFMLRRFNSQQILFVFYIGCAVIFTPSSHVSQIQHLNWFYGLCLAYCCLNTLIAYGAYAEALNRWDISKVSAIITLTPLFTITFSEILSLLYPQRFSGPDMNTLAYIGAFIVVTGALTSAIGHKFYRSTP</sequence>
<evidence type="ECO:0000256" key="5">
    <source>
        <dbReference type="ARBA" id="ARBA00023136"/>
    </source>
</evidence>
<name>A0A8E3SD86_9PAST</name>
<dbReference type="RefSeq" id="WP_261920340.1">
    <property type="nucleotide sequence ID" value="NZ_CP022011.1"/>
</dbReference>
<gene>
    <name evidence="7" type="ORF">CEP48_06710</name>
</gene>
<evidence type="ECO:0000256" key="1">
    <source>
        <dbReference type="ARBA" id="ARBA00004141"/>
    </source>
</evidence>
<feature type="domain" description="EamA" evidence="6">
    <location>
        <begin position="9"/>
        <end position="145"/>
    </location>
</feature>
<feature type="domain" description="EamA" evidence="6">
    <location>
        <begin position="161"/>
        <end position="268"/>
    </location>
</feature>
<dbReference type="PANTHER" id="PTHR32322">
    <property type="entry name" value="INNER MEMBRANE TRANSPORTER"/>
    <property type="match status" value="1"/>
</dbReference>
<dbReference type="Proteomes" id="UP000955338">
    <property type="component" value="Chromosome"/>
</dbReference>
<dbReference type="InterPro" id="IPR037185">
    <property type="entry name" value="EmrE-like"/>
</dbReference>
<evidence type="ECO:0000313" key="8">
    <source>
        <dbReference type="Proteomes" id="UP000955338"/>
    </source>
</evidence>
<evidence type="ECO:0000256" key="3">
    <source>
        <dbReference type="ARBA" id="ARBA00022692"/>
    </source>
</evidence>
<dbReference type="PANTHER" id="PTHR32322:SF2">
    <property type="entry name" value="EAMA DOMAIN-CONTAINING PROTEIN"/>
    <property type="match status" value="1"/>
</dbReference>
<keyword evidence="3" id="KW-0812">Transmembrane</keyword>
<dbReference type="Gene3D" id="1.10.3730.20">
    <property type="match status" value="1"/>
</dbReference>
<comment type="subcellular location">
    <subcellularLocation>
        <location evidence="1">Membrane</location>
        <topology evidence="1">Multi-pass membrane protein</topology>
    </subcellularLocation>
</comment>
<dbReference type="EMBL" id="CP022011">
    <property type="protein sequence ID" value="QDJ15141.1"/>
    <property type="molecule type" value="Genomic_DNA"/>
</dbReference>
<dbReference type="SUPFAM" id="SSF103481">
    <property type="entry name" value="Multidrug resistance efflux transporter EmrE"/>
    <property type="match status" value="1"/>
</dbReference>